<name>A0AAE1YXM2_9LAMI</name>
<proteinExistence type="predicted"/>
<evidence type="ECO:0000313" key="1">
    <source>
        <dbReference type="EMBL" id="KAK4437962.1"/>
    </source>
</evidence>
<evidence type="ECO:0000313" key="2">
    <source>
        <dbReference type="Proteomes" id="UP001293254"/>
    </source>
</evidence>
<comment type="caution">
    <text evidence="1">The sequence shown here is derived from an EMBL/GenBank/DDBJ whole genome shotgun (WGS) entry which is preliminary data.</text>
</comment>
<gene>
    <name evidence="1" type="ORF">Salat_0130300</name>
</gene>
<protein>
    <submittedName>
        <fullName evidence="1">Uncharacterized protein</fullName>
    </submittedName>
</protein>
<sequence length="138" mass="16250">MHESSVIPRICPDWITSTLIIPLKTFCLRRFKKKEGFDLVCAQAGEYIWNSHHKHDEFVEPFVCTQRYLFGCGTRYGRRLIHMQRTRLFNVSNGDVFKWKHLWKVVSQSNLEWNVKGMRKGKTLSLQEFDEGLKSSLG</sequence>
<keyword evidence="2" id="KW-1185">Reference proteome</keyword>
<reference evidence="1" key="1">
    <citation type="submission" date="2020-06" db="EMBL/GenBank/DDBJ databases">
        <authorList>
            <person name="Li T."/>
            <person name="Hu X."/>
            <person name="Zhang T."/>
            <person name="Song X."/>
            <person name="Zhang H."/>
            <person name="Dai N."/>
            <person name="Sheng W."/>
            <person name="Hou X."/>
            <person name="Wei L."/>
        </authorList>
    </citation>
    <scope>NUCLEOTIDE SEQUENCE</scope>
    <source>
        <strain evidence="1">3651</strain>
        <tissue evidence="1">Leaf</tissue>
    </source>
</reference>
<dbReference type="Proteomes" id="UP001293254">
    <property type="component" value="Unassembled WGS sequence"/>
</dbReference>
<reference evidence="1" key="2">
    <citation type="journal article" date="2024" name="Plant">
        <title>Genomic evolution and insights into agronomic trait innovations of Sesamum species.</title>
        <authorList>
            <person name="Miao H."/>
            <person name="Wang L."/>
            <person name="Qu L."/>
            <person name="Liu H."/>
            <person name="Sun Y."/>
            <person name="Le M."/>
            <person name="Wang Q."/>
            <person name="Wei S."/>
            <person name="Zheng Y."/>
            <person name="Lin W."/>
            <person name="Duan Y."/>
            <person name="Cao H."/>
            <person name="Xiong S."/>
            <person name="Wang X."/>
            <person name="Wei L."/>
            <person name="Li C."/>
            <person name="Ma Q."/>
            <person name="Ju M."/>
            <person name="Zhao R."/>
            <person name="Li G."/>
            <person name="Mu C."/>
            <person name="Tian Q."/>
            <person name="Mei H."/>
            <person name="Zhang T."/>
            <person name="Gao T."/>
            <person name="Zhang H."/>
        </authorList>
    </citation>
    <scope>NUCLEOTIDE SEQUENCE</scope>
    <source>
        <strain evidence="1">3651</strain>
    </source>
</reference>
<organism evidence="1 2">
    <name type="scientific">Sesamum alatum</name>
    <dbReference type="NCBI Taxonomy" id="300844"/>
    <lineage>
        <taxon>Eukaryota</taxon>
        <taxon>Viridiplantae</taxon>
        <taxon>Streptophyta</taxon>
        <taxon>Embryophyta</taxon>
        <taxon>Tracheophyta</taxon>
        <taxon>Spermatophyta</taxon>
        <taxon>Magnoliopsida</taxon>
        <taxon>eudicotyledons</taxon>
        <taxon>Gunneridae</taxon>
        <taxon>Pentapetalae</taxon>
        <taxon>asterids</taxon>
        <taxon>lamiids</taxon>
        <taxon>Lamiales</taxon>
        <taxon>Pedaliaceae</taxon>
        <taxon>Sesamum</taxon>
    </lineage>
</organism>
<accession>A0AAE1YXM2</accession>
<dbReference type="EMBL" id="JACGWO010000001">
    <property type="protein sequence ID" value="KAK4437962.1"/>
    <property type="molecule type" value="Genomic_DNA"/>
</dbReference>
<dbReference type="AlphaFoldDB" id="A0AAE1YXM2"/>